<dbReference type="EMBL" id="JBHTBH010000014">
    <property type="protein sequence ID" value="MFC7330850.1"/>
    <property type="molecule type" value="Genomic_DNA"/>
</dbReference>
<dbReference type="Proteomes" id="UP001596540">
    <property type="component" value="Unassembled WGS sequence"/>
</dbReference>
<evidence type="ECO:0000313" key="2">
    <source>
        <dbReference type="Proteomes" id="UP001596540"/>
    </source>
</evidence>
<organism evidence="1 2">
    <name type="scientific">Marinactinospora rubrisoli</name>
    <dbReference type="NCBI Taxonomy" id="2715399"/>
    <lineage>
        <taxon>Bacteria</taxon>
        <taxon>Bacillati</taxon>
        <taxon>Actinomycetota</taxon>
        <taxon>Actinomycetes</taxon>
        <taxon>Streptosporangiales</taxon>
        <taxon>Nocardiopsidaceae</taxon>
        <taxon>Marinactinospora</taxon>
    </lineage>
</organism>
<gene>
    <name evidence="1" type="ORF">ACFQRF_24245</name>
</gene>
<dbReference type="RefSeq" id="WP_379873489.1">
    <property type="nucleotide sequence ID" value="NZ_JBHTBH010000014.1"/>
</dbReference>
<reference evidence="2" key="1">
    <citation type="journal article" date="2019" name="Int. J. Syst. Evol. Microbiol.">
        <title>The Global Catalogue of Microorganisms (GCM) 10K type strain sequencing project: providing services to taxonomists for standard genome sequencing and annotation.</title>
        <authorList>
            <consortium name="The Broad Institute Genomics Platform"/>
            <consortium name="The Broad Institute Genome Sequencing Center for Infectious Disease"/>
            <person name="Wu L."/>
            <person name="Ma J."/>
        </authorList>
    </citation>
    <scope>NUCLEOTIDE SEQUENCE [LARGE SCALE GENOMIC DNA]</scope>
    <source>
        <strain evidence="2">CGMCC 4.7382</strain>
    </source>
</reference>
<proteinExistence type="predicted"/>
<keyword evidence="2" id="KW-1185">Reference proteome</keyword>
<accession>A0ABW2KN73</accession>
<comment type="caution">
    <text evidence="1">The sequence shown here is derived from an EMBL/GenBank/DDBJ whole genome shotgun (WGS) entry which is preliminary data.</text>
</comment>
<name>A0ABW2KN73_9ACTN</name>
<evidence type="ECO:0000313" key="1">
    <source>
        <dbReference type="EMBL" id="MFC7330850.1"/>
    </source>
</evidence>
<protein>
    <submittedName>
        <fullName evidence="1">Uncharacterized protein</fullName>
    </submittedName>
</protein>
<sequence length="141" mass="15929">MGKHQYGRAIRFQRVGLHKSVPDLHISMCSKGALEEEISAYVKPYLRETAPLIVEAHPDVREGRAYIHKGGEELVLVEFTVHLPEELPTVERFLDDYRIDGSRTPVDRASAVEVLTTQYGLDTDTASERLDQADARRKAAR</sequence>